<dbReference type="GO" id="GO:0019899">
    <property type="term" value="F:enzyme binding"/>
    <property type="evidence" value="ECO:0007669"/>
    <property type="project" value="UniProtKB-ARBA"/>
</dbReference>
<evidence type="ECO:0000259" key="3">
    <source>
        <dbReference type="PROSITE" id="PS50158"/>
    </source>
</evidence>
<evidence type="ECO:0000256" key="1">
    <source>
        <dbReference type="PROSITE-ProRule" id="PRU00047"/>
    </source>
</evidence>
<dbReference type="InterPro" id="IPR001878">
    <property type="entry name" value="Znf_CCHC"/>
</dbReference>
<dbReference type="GO" id="GO:0004190">
    <property type="term" value="F:aspartic-type endopeptidase activity"/>
    <property type="evidence" value="ECO:0007669"/>
    <property type="project" value="InterPro"/>
</dbReference>
<proteinExistence type="predicted"/>
<protein>
    <submittedName>
        <fullName evidence="6">CCHC-type domain-containing protein</fullName>
    </submittedName>
</protein>
<dbReference type="Gene3D" id="4.10.60.10">
    <property type="entry name" value="Zinc finger, CCHC-type"/>
    <property type="match status" value="1"/>
</dbReference>
<evidence type="ECO:0000313" key="5">
    <source>
        <dbReference type="Proteomes" id="UP000046395"/>
    </source>
</evidence>
<dbReference type="PROSITE" id="PS50175">
    <property type="entry name" value="ASP_PROT_RETROV"/>
    <property type="match status" value="1"/>
</dbReference>
<dbReference type="Pfam" id="PF00098">
    <property type="entry name" value="zf-CCHC"/>
    <property type="match status" value="1"/>
</dbReference>
<keyword evidence="1" id="KW-0863">Zinc-finger</keyword>
<keyword evidence="2" id="KW-0175">Coiled coil</keyword>
<evidence type="ECO:0000259" key="4">
    <source>
        <dbReference type="PROSITE" id="PS50175"/>
    </source>
</evidence>
<feature type="coiled-coil region" evidence="2">
    <location>
        <begin position="231"/>
        <end position="258"/>
    </location>
</feature>
<feature type="domain" description="Peptidase A2" evidence="4">
    <location>
        <begin position="365"/>
        <end position="403"/>
    </location>
</feature>
<sequence length="418" mass="46451">MAQRTGLSKSENVAAMDLPSRPVVMPQVFSGEGNWQEWRTSFDLYSTVNRWSEQDRIQWLAVCLTGDAAWAFQQLTAEQRQTYDGCVVGLTALLVPPNVGELNITLFRTRRKSGDEDWFAFARELSKLAAKAYPSFAPQVRDALALERFLAELGPEEWASSVRRSHPTTLMDAVRMAVQQLATDQAYPTDAVRRSDIKTTAVVGEAEETAAAVAPNVRSGRRTDCAPRYQKMTSSDEVRALRNEVSELKRLMEEMALQDSPLATRLRAQPSTAGRRMVGRTRCFVCGRRGHLRRDCPSMQRAESQPRYRAESWNKSLDAYSVANSLNRSGTPGSNAMAKAYAGESENAAVGACLGVLVKVHTEHIEMLIDTGAGRTLLRNDEFQRIKGQRKLSPCSIRLLSAGVLHSTSSVAQNIHWK</sequence>
<dbReference type="PANTHER" id="PTHR45823">
    <property type="entry name" value="T-SNARE COILED-COIL HOMOLOGY DOMAIN-CONTAINING PROTEIN"/>
    <property type="match status" value="1"/>
</dbReference>
<evidence type="ECO:0000256" key="2">
    <source>
        <dbReference type="SAM" id="Coils"/>
    </source>
</evidence>
<keyword evidence="5" id="KW-1185">Reference proteome</keyword>
<dbReference type="GO" id="GO:0003676">
    <property type="term" value="F:nucleic acid binding"/>
    <property type="evidence" value="ECO:0007669"/>
    <property type="project" value="InterPro"/>
</dbReference>
<name>A0A5S6QFN0_TRIMR</name>
<dbReference type="PROSITE" id="PS50158">
    <property type="entry name" value="ZF_CCHC"/>
    <property type="match status" value="1"/>
</dbReference>
<dbReference type="GO" id="GO:0008270">
    <property type="term" value="F:zinc ion binding"/>
    <property type="evidence" value="ECO:0007669"/>
    <property type="project" value="UniProtKB-KW"/>
</dbReference>
<dbReference type="InterPro" id="IPR001995">
    <property type="entry name" value="Peptidase_A2_cat"/>
</dbReference>
<keyword evidence="1" id="KW-0479">Metal-binding</keyword>
<reference evidence="6" key="1">
    <citation type="submission" date="2019-12" db="UniProtKB">
        <authorList>
            <consortium name="WormBaseParasite"/>
        </authorList>
    </citation>
    <scope>IDENTIFICATION</scope>
</reference>
<organism evidence="5 6">
    <name type="scientific">Trichuris muris</name>
    <name type="common">Mouse whipworm</name>
    <dbReference type="NCBI Taxonomy" id="70415"/>
    <lineage>
        <taxon>Eukaryota</taxon>
        <taxon>Metazoa</taxon>
        <taxon>Ecdysozoa</taxon>
        <taxon>Nematoda</taxon>
        <taxon>Enoplea</taxon>
        <taxon>Dorylaimia</taxon>
        <taxon>Trichinellida</taxon>
        <taxon>Trichuridae</taxon>
        <taxon>Trichuris</taxon>
    </lineage>
</organism>
<evidence type="ECO:0000313" key="6">
    <source>
        <dbReference type="WBParaSite" id="TMUE_2000006013.1"/>
    </source>
</evidence>
<dbReference type="SMART" id="SM00343">
    <property type="entry name" value="ZnF_C2HC"/>
    <property type="match status" value="1"/>
</dbReference>
<accession>A0A5S6QFN0</accession>
<dbReference type="WBParaSite" id="TMUE_2000006013.1">
    <property type="protein sequence ID" value="TMUE_2000006013.1"/>
    <property type="gene ID" value="WBGene00295606"/>
</dbReference>
<dbReference type="GO" id="GO:0006508">
    <property type="term" value="P:proteolysis"/>
    <property type="evidence" value="ECO:0007669"/>
    <property type="project" value="InterPro"/>
</dbReference>
<dbReference type="AlphaFoldDB" id="A0A5S6QFN0"/>
<dbReference type="Proteomes" id="UP000046395">
    <property type="component" value="Unassembled WGS sequence"/>
</dbReference>
<dbReference type="SUPFAM" id="SSF57756">
    <property type="entry name" value="Retrovirus zinc finger-like domains"/>
    <property type="match status" value="1"/>
</dbReference>
<dbReference type="InterPro" id="IPR036875">
    <property type="entry name" value="Znf_CCHC_sf"/>
</dbReference>
<keyword evidence="1" id="KW-0862">Zinc</keyword>
<feature type="domain" description="CCHC-type" evidence="3">
    <location>
        <begin position="282"/>
        <end position="298"/>
    </location>
</feature>
<dbReference type="PANTHER" id="PTHR45823:SF1">
    <property type="entry name" value="T-SNARE COILED-COIL HOMOLOGY DOMAIN-CONTAINING PROTEIN"/>
    <property type="match status" value="1"/>
</dbReference>